<dbReference type="EMBL" id="JAHRIP010091306">
    <property type="protein sequence ID" value="MEQ2316964.1"/>
    <property type="molecule type" value="Genomic_DNA"/>
</dbReference>
<name>A0ABV1AEF9_9TELE</name>
<reference evidence="1 2" key="1">
    <citation type="submission" date="2021-06" db="EMBL/GenBank/DDBJ databases">
        <authorList>
            <person name="Palmer J.M."/>
        </authorList>
    </citation>
    <scope>NUCLEOTIDE SEQUENCE [LARGE SCALE GENOMIC DNA]</scope>
    <source>
        <strain evidence="1 2">AS_MEX2019</strain>
        <tissue evidence="1">Muscle</tissue>
    </source>
</reference>
<proteinExistence type="predicted"/>
<evidence type="ECO:0000313" key="2">
    <source>
        <dbReference type="Proteomes" id="UP001469553"/>
    </source>
</evidence>
<accession>A0ABV1AEF9</accession>
<evidence type="ECO:0000313" key="1">
    <source>
        <dbReference type="EMBL" id="MEQ2316964.1"/>
    </source>
</evidence>
<organism evidence="1 2">
    <name type="scientific">Ameca splendens</name>
    <dbReference type="NCBI Taxonomy" id="208324"/>
    <lineage>
        <taxon>Eukaryota</taxon>
        <taxon>Metazoa</taxon>
        <taxon>Chordata</taxon>
        <taxon>Craniata</taxon>
        <taxon>Vertebrata</taxon>
        <taxon>Euteleostomi</taxon>
        <taxon>Actinopterygii</taxon>
        <taxon>Neopterygii</taxon>
        <taxon>Teleostei</taxon>
        <taxon>Neoteleostei</taxon>
        <taxon>Acanthomorphata</taxon>
        <taxon>Ovalentaria</taxon>
        <taxon>Atherinomorphae</taxon>
        <taxon>Cyprinodontiformes</taxon>
        <taxon>Goodeidae</taxon>
        <taxon>Ameca</taxon>
    </lineage>
</organism>
<keyword evidence="2" id="KW-1185">Reference proteome</keyword>
<gene>
    <name evidence="1" type="ORF">AMECASPLE_037905</name>
</gene>
<protein>
    <submittedName>
        <fullName evidence="1">Uncharacterized protein</fullName>
    </submittedName>
</protein>
<comment type="caution">
    <text evidence="1">The sequence shown here is derived from an EMBL/GenBank/DDBJ whole genome shotgun (WGS) entry which is preliminary data.</text>
</comment>
<dbReference type="Proteomes" id="UP001469553">
    <property type="component" value="Unassembled WGS sequence"/>
</dbReference>
<sequence length="103" mass="11589">MTVTTRSNSLQIIVQGRQNVCSNVLTFIVKLLPFQMATLLTPWTQNQKFCSLTELSLKPTSLGQRFDTFFSTALSSYFASLSQNNVLLMCGEHRINKKGVLKL</sequence>